<evidence type="ECO:0000256" key="1">
    <source>
        <dbReference type="SAM" id="MobiDB-lite"/>
    </source>
</evidence>
<dbReference type="EMBL" id="JABEBT010000070">
    <property type="protein sequence ID" value="KAF7633768.1"/>
    <property type="molecule type" value="Genomic_DNA"/>
</dbReference>
<comment type="caution">
    <text evidence="2">The sequence shown here is derived from an EMBL/GenBank/DDBJ whole genome shotgun (WGS) entry which is preliminary data.</text>
</comment>
<dbReference type="AlphaFoldDB" id="A0A8S9ZK94"/>
<feature type="region of interest" description="Disordered" evidence="1">
    <location>
        <begin position="29"/>
        <end position="48"/>
    </location>
</feature>
<gene>
    <name evidence="2" type="ORF">Mgra_00006837</name>
</gene>
<protein>
    <submittedName>
        <fullName evidence="2">Uncharacterized protein</fullName>
    </submittedName>
</protein>
<organism evidence="2 3">
    <name type="scientific">Meloidogyne graminicola</name>
    <dbReference type="NCBI Taxonomy" id="189291"/>
    <lineage>
        <taxon>Eukaryota</taxon>
        <taxon>Metazoa</taxon>
        <taxon>Ecdysozoa</taxon>
        <taxon>Nematoda</taxon>
        <taxon>Chromadorea</taxon>
        <taxon>Rhabditida</taxon>
        <taxon>Tylenchina</taxon>
        <taxon>Tylenchomorpha</taxon>
        <taxon>Tylenchoidea</taxon>
        <taxon>Meloidogynidae</taxon>
        <taxon>Meloidogyninae</taxon>
        <taxon>Meloidogyne</taxon>
    </lineage>
</organism>
<proteinExistence type="predicted"/>
<reference evidence="2" key="1">
    <citation type="journal article" date="2020" name="Ecol. Evol.">
        <title>Genome structure and content of the rice root-knot nematode (Meloidogyne graminicola).</title>
        <authorList>
            <person name="Phan N.T."/>
            <person name="Danchin E.G.J."/>
            <person name="Klopp C."/>
            <person name="Perfus-Barbeoch L."/>
            <person name="Kozlowski D.K."/>
            <person name="Koutsovoulos G.D."/>
            <person name="Lopez-Roques C."/>
            <person name="Bouchez O."/>
            <person name="Zahm M."/>
            <person name="Besnard G."/>
            <person name="Bellafiore S."/>
        </authorList>
    </citation>
    <scope>NUCLEOTIDE SEQUENCE</scope>
    <source>
        <strain evidence="2">VN-18</strain>
    </source>
</reference>
<dbReference type="Proteomes" id="UP000605970">
    <property type="component" value="Unassembled WGS sequence"/>
</dbReference>
<name>A0A8S9ZK94_9BILA</name>
<keyword evidence="3" id="KW-1185">Reference proteome</keyword>
<evidence type="ECO:0000313" key="3">
    <source>
        <dbReference type="Proteomes" id="UP000605970"/>
    </source>
</evidence>
<evidence type="ECO:0000313" key="2">
    <source>
        <dbReference type="EMBL" id="KAF7633768.1"/>
    </source>
</evidence>
<sequence>MTENFSTPNLDKDNSFTYLSDSQKRFNEGSVSVGLSTPTSSISNLNPDEARNRIRNLLLQAKNERFKAEMNKSNKINDNQNKENYDLNISKSSNDFIIKKENDELISESKNKGEIAVYKKS</sequence>
<feature type="compositionally biased region" description="Polar residues" evidence="1">
    <location>
        <begin position="29"/>
        <end position="46"/>
    </location>
</feature>
<accession>A0A8S9ZK94</accession>